<dbReference type="InterPro" id="IPR052929">
    <property type="entry name" value="RNase_H-like_EbsB-rel"/>
</dbReference>
<dbReference type="Proteomes" id="UP000823388">
    <property type="component" value="Chromosome 3K"/>
</dbReference>
<gene>
    <name evidence="2" type="ORF">PVAP13_3KG172727</name>
</gene>
<dbReference type="InterPro" id="IPR026960">
    <property type="entry name" value="RVT-Znf"/>
</dbReference>
<evidence type="ECO:0000259" key="1">
    <source>
        <dbReference type="Pfam" id="PF13966"/>
    </source>
</evidence>
<name>A0A8T0UJM4_PANVG</name>
<accession>A0A8T0UJM4</accession>
<dbReference type="AlphaFoldDB" id="A0A8T0UJM4"/>
<feature type="domain" description="Reverse transcriptase zinc-binding" evidence="1">
    <location>
        <begin position="160"/>
        <end position="230"/>
    </location>
</feature>
<proteinExistence type="predicted"/>
<evidence type="ECO:0000313" key="3">
    <source>
        <dbReference type="Proteomes" id="UP000823388"/>
    </source>
</evidence>
<sequence>MGFRDMKIFNQPMLAKQGWQLITEPDSLCANVLKGRYYPKCSFLESGPTRSCSFTWRSLMFGKRLLERGILWRVGNGKEIRIMKDRWIPDMPCTPLHPMVQIPDELKVNALIDESTRQWNEELIRICFSSADAERILSIPLRNNRIPDYVSWPLTKTGIYTVKSAYIMVRNGESSDQVRSAKEWKHLWSIKAPPKMKIVLWRFAHNCLPTGQKLRIRNIPAYDLCYHCGRLPKPFGSPRQWIFETLANCSDREATIIVISFWHIWEARNAVRNGENEVHPHCIVEKILAYVDMVLLHMYEPVLPNRCDFLKPKHWDPPPVGWVMMNVDAALFPKTNRMGLGIMCRNHKGEFLAACRQGFDKITNPELAEAIVSRQAILFASRLPYK</sequence>
<evidence type="ECO:0000313" key="2">
    <source>
        <dbReference type="EMBL" id="KAG2624752.1"/>
    </source>
</evidence>
<dbReference type="PANTHER" id="PTHR47074:SF73">
    <property type="entry name" value="OS04G0448401 PROTEIN"/>
    <property type="match status" value="1"/>
</dbReference>
<comment type="caution">
    <text evidence="2">The sequence shown here is derived from an EMBL/GenBank/DDBJ whole genome shotgun (WGS) entry which is preliminary data.</text>
</comment>
<keyword evidence="3" id="KW-1185">Reference proteome</keyword>
<reference evidence="2" key="1">
    <citation type="submission" date="2020-05" db="EMBL/GenBank/DDBJ databases">
        <title>WGS assembly of Panicum virgatum.</title>
        <authorList>
            <person name="Lovell J.T."/>
            <person name="Jenkins J."/>
            <person name="Shu S."/>
            <person name="Juenger T.E."/>
            <person name="Schmutz J."/>
        </authorList>
    </citation>
    <scope>NUCLEOTIDE SEQUENCE</scope>
    <source>
        <strain evidence="2">AP13</strain>
    </source>
</reference>
<organism evidence="2 3">
    <name type="scientific">Panicum virgatum</name>
    <name type="common">Blackwell switchgrass</name>
    <dbReference type="NCBI Taxonomy" id="38727"/>
    <lineage>
        <taxon>Eukaryota</taxon>
        <taxon>Viridiplantae</taxon>
        <taxon>Streptophyta</taxon>
        <taxon>Embryophyta</taxon>
        <taxon>Tracheophyta</taxon>
        <taxon>Spermatophyta</taxon>
        <taxon>Magnoliopsida</taxon>
        <taxon>Liliopsida</taxon>
        <taxon>Poales</taxon>
        <taxon>Poaceae</taxon>
        <taxon>PACMAD clade</taxon>
        <taxon>Panicoideae</taxon>
        <taxon>Panicodae</taxon>
        <taxon>Paniceae</taxon>
        <taxon>Panicinae</taxon>
        <taxon>Panicum</taxon>
        <taxon>Panicum sect. Hiantes</taxon>
    </lineage>
</organism>
<dbReference type="Pfam" id="PF13966">
    <property type="entry name" value="zf-RVT"/>
    <property type="match status" value="1"/>
</dbReference>
<dbReference type="PANTHER" id="PTHR47074">
    <property type="entry name" value="BNAC02G40300D PROTEIN"/>
    <property type="match status" value="1"/>
</dbReference>
<dbReference type="EMBL" id="CM029041">
    <property type="protein sequence ID" value="KAG2624752.1"/>
    <property type="molecule type" value="Genomic_DNA"/>
</dbReference>
<protein>
    <recommendedName>
        <fullName evidence="1">Reverse transcriptase zinc-binding domain-containing protein</fullName>
    </recommendedName>
</protein>